<dbReference type="OMA" id="FRISMIT"/>
<evidence type="ECO:0000256" key="6">
    <source>
        <dbReference type="ARBA" id="ARBA00022801"/>
    </source>
</evidence>
<evidence type="ECO:0000256" key="12">
    <source>
        <dbReference type="RuleBase" id="RU364040"/>
    </source>
</evidence>
<feature type="site" description="Transition state stabilizer" evidence="11">
    <location>
        <position position="473"/>
    </location>
</feature>
<evidence type="ECO:0000313" key="17">
    <source>
        <dbReference type="EMBL" id="OXA60826.1"/>
    </source>
</evidence>
<comment type="subcellular location">
    <subcellularLocation>
        <location evidence="1">Cell membrane</location>
        <topology evidence="1">Lipid-anchor</topology>
        <topology evidence="1">GPI-anchor</topology>
    </subcellularLocation>
</comment>
<dbReference type="AlphaFoldDB" id="A0A226EW22"/>
<dbReference type="OrthoDB" id="275509at2759"/>
<feature type="binding site" evidence="10">
    <location>
        <position position="388"/>
    </location>
    <ligand>
        <name>Zn(2+)</name>
        <dbReference type="ChEBI" id="CHEBI:29105"/>
        <note>catalytic</note>
    </ligand>
</feature>
<dbReference type="PANTHER" id="PTHR11533">
    <property type="entry name" value="PROTEASE M1 ZINC METALLOPROTEASE"/>
    <property type="match status" value="1"/>
</dbReference>
<dbReference type="CDD" id="cd09601">
    <property type="entry name" value="M1_APN-Q_like"/>
    <property type="match status" value="1"/>
</dbReference>
<evidence type="ECO:0000313" key="18">
    <source>
        <dbReference type="Proteomes" id="UP000198287"/>
    </source>
</evidence>
<evidence type="ECO:0000256" key="5">
    <source>
        <dbReference type="ARBA" id="ARBA00022723"/>
    </source>
</evidence>
<feature type="domain" description="Aminopeptidase N-like N-terminal" evidence="16">
    <location>
        <begin position="73"/>
        <end position="275"/>
    </location>
</feature>
<dbReference type="Gene3D" id="2.60.40.1730">
    <property type="entry name" value="tricorn interacting facor f3 domain"/>
    <property type="match status" value="1"/>
</dbReference>
<dbReference type="GO" id="GO:0006508">
    <property type="term" value="P:proteolysis"/>
    <property type="evidence" value="ECO:0007669"/>
    <property type="project" value="UniProtKB-KW"/>
</dbReference>
<dbReference type="GO" id="GO:0005615">
    <property type="term" value="C:extracellular space"/>
    <property type="evidence" value="ECO:0007669"/>
    <property type="project" value="TreeGrafter"/>
</dbReference>
<dbReference type="Gene3D" id="1.25.50.20">
    <property type="match status" value="1"/>
</dbReference>
<dbReference type="Pfam" id="PF01433">
    <property type="entry name" value="Peptidase_M1"/>
    <property type="match status" value="1"/>
</dbReference>
<keyword evidence="18" id="KW-1185">Reference proteome</keyword>
<dbReference type="InterPro" id="IPR014782">
    <property type="entry name" value="Peptidase_M1_dom"/>
</dbReference>
<name>A0A226EW22_FOLCA</name>
<comment type="similarity">
    <text evidence="2 12">Belongs to the peptidase M1 family.</text>
</comment>
<keyword evidence="5 10" id="KW-0479">Metal-binding</keyword>
<dbReference type="InterPro" id="IPR034016">
    <property type="entry name" value="M1_APN-typ"/>
</dbReference>
<dbReference type="InterPro" id="IPR024571">
    <property type="entry name" value="ERAP1-like_C_dom"/>
</dbReference>
<dbReference type="EMBL" id="LNIX01000002">
    <property type="protein sequence ID" value="OXA60826.1"/>
    <property type="molecule type" value="Genomic_DNA"/>
</dbReference>
<evidence type="ECO:0000259" key="14">
    <source>
        <dbReference type="Pfam" id="PF01433"/>
    </source>
</evidence>
<feature type="domain" description="Peptidase M1 membrane alanine aminopeptidase" evidence="14">
    <location>
        <begin position="316"/>
        <end position="541"/>
    </location>
</feature>
<proteinExistence type="inferred from homology"/>
<dbReference type="GO" id="GO:0005737">
    <property type="term" value="C:cytoplasm"/>
    <property type="evidence" value="ECO:0007669"/>
    <property type="project" value="TreeGrafter"/>
</dbReference>
<dbReference type="GO" id="GO:0005886">
    <property type="term" value="C:plasma membrane"/>
    <property type="evidence" value="ECO:0007669"/>
    <property type="project" value="UniProtKB-SubCell"/>
</dbReference>
<dbReference type="Proteomes" id="UP000198287">
    <property type="component" value="Unassembled WGS sequence"/>
</dbReference>
<dbReference type="SUPFAM" id="SSF63737">
    <property type="entry name" value="Leukotriene A4 hydrolase N-terminal domain"/>
    <property type="match status" value="1"/>
</dbReference>
<dbReference type="GO" id="GO:0042277">
    <property type="term" value="F:peptide binding"/>
    <property type="evidence" value="ECO:0007669"/>
    <property type="project" value="TreeGrafter"/>
</dbReference>
<dbReference type="Gene3D" id="1.10.390.10">
    <property type="entry name" value="Neutral Protease Domain 2"/>
    <property type="match status" value="1"/>
</dbReference>
<keyword evidence="4 12" id="KW-0645">Protease</keyword>
<gene>
    <name evidence="17" type="ORF">Fcan01_05545</name>
</gene>
<keyword evidence="7 10" id="KW-0862">Zinc</keyword>
<dbReference type="GO" id="GO:0008270">
    <property type="term" value="F:zinc ion binding"/>
    <property type="evidence" value="ECO:0007669"/>
    <property type="project" value="UniProtKB-UniRule"/>
</dbReference>
<evidence type="ECO:0000256" key="7">
    <source>
        <dbReference type="ARBA" id="ARBA00022833"/>
    </source>
</evidence>
<feature type="binding site" evidence="10">
    <location>
        <position position="392"/>
    </location>
    <ligand>
        <name>Zn(2+)</name>
        <dbReference type="ChEBI" id="CHEBI:29105"/>
        <note>catalytic</note>
    </ligand>
</feature>
<dbReference type="Pfam" id="PF11838">
    <property type="entry name" value="ERAP1_C"/>
    <property type="match status" value="1"/>
</dbReference>
<keyword evidence="13" id="KW-0732">Signal</keyword>
<evidence type="ECO:0000256" key="1">
    <source>
        <dbReference type="ARBA" id="ARBA00004609"/>
    </source>
</evidence>
<evidence type="ECO:0000259" key="15">
    <source>
        <dbReference type="Pfam" id="PF11838"/>
    </source>
</evidence>
<evidence type="ECO:0000256" key="9">
    <source>
        <dbReference type="PIRSR" id="PIRSR634016-1"/>
    </source>
</evidence>
<evidence type="ECO:0000256" key="4">
    <source>
        <dbReference type="ARBA" id="ARBA00022670"/>
    </source>
</evidence>
<evidence type="ECO:0000256" key="2">
    <source>
        <dbReference type="ARBA" id="ARBA00010136"/>
    </source>
</evidence>
<dbReference type="PRINTS" id="PR00756">
    <property type="entry name" value="ALADIPTASE"/>
</dbReference>
<comment type="caution">
    <text evidence="17">The sequence shown here is derived from an EMBL/GenBank/DDBJ whole genome shotgun (WGS) entry which is preliminary data.</text>
</comment>
<feature type="binding site" evidence="10">
    <location>
        <position position="411"/>
    </location>
    <ligand>
        <name>Zn(2+)</name>
        <dbReference type="ChEBI" id="CHEBI:29105"/>
        <note>catalytic</note>
    </ligand>
</feature>
<dbReference type="GO" id="GO:0043171">
    <property type="term" value="P:peptide catabolic process"/>
    <property type="evidence" value="ECO:0007669"/>
    <property type="project" value="TreeGrafter"/>
</dbReference>
<feature type="signal peptide" evidence="13">
    <location>
        <begin position="1"/>
        <end position="26"/>
    </location>
</feature>
<dbReference type="InterPro" id="IPR050344">
    <property type="entry name" value="Peptidase_M1_aminopeptidases"/>
</dbReference>
<keyword evidence="6 12" id="KW-0378">Hydrolase</keyword>
<dbReference type="STRING" id="158441.A0A226EW22"/>
<reference evidence="17 18" key="1">
    <citation type="submission" date="2015-12" db="EMBL/GenBank/DDBJ databases">
        <title>The genome of Folsomia candida.</title>
        <authorList>
            <person name="Faddeeva A."/>
            <person name="Derks M.F."/>
            <person name="Anvar Y."/>
            <person name="Smit S."/>
            <person name="Van Straalen N."/>
            <person name="Roelofs D."/>
        </authorList>
    </citation>
    <scope>NUCLEOTIDE SEQUENCE [LARGE SCALE GENOMIC DNA]</scope>
    <source>
        <strain evidence="17 18">VU population</strain>
        <tissue evidence="17">Whole body</tissue>
    </source>
</reference>
<organism evidence="17 18">
    <name type="scientific">Folsomia candida</name>
    <name type="common">Springtail</name>
    <dbReference type="NCBI Taxonomy" id="158441"/>
    <lineage>
        <taxon>Eukaryota</taxon>
        <taxon>Metazoa</taxon>
        <taxon>Ecdysozoa</taxon>
        <taxon>Arthropoda</taxon>
        <taxon>Hexapoda</taxon>
        <taxon>Collembola</taxon>
        <taxon>Entomobryomorpha</taxon>
        <taxon>Isotomoidea</taxon>
        <taxon>Isotomidae</taxon>
        <taxon>Proisotominae</taxon>
        <taxon>Folsomia</taxon>
    </lineage>
</organism>
<evidence type="ECO:0000256" key="10">
    <source>
        <dbReference type="PIRSR" id="PIRSR634016-3"/>
    </source>
</evidence>
<dbReference type="SUPFAM" id="SSF55486">
    <property type="entry name" value="Metalloproteases ('zincins'), catalytic domain"/>
    <property type="match status" value="1"/>
</dbReference>
<feature type="active site" description="Proton acceptor" evidence="9">
    <location>
        <position position="389"/>
    </location>
</feature>
<keyword evidence="8 12" id="KW-0482">Metalloprotease</keyword>
<dbReference type="InterPro" id="IPR045357">
    <property type="entry name" value="Aminopeptidase_N-like_N"/>
</dbReference>
<evidence type="ECO:0000259" key="16">
    <source>
        <dbReference type="Pfam" id="PF17900"/>
    </source>
</evidence>
<dbReference type="Pfam" id="PF17900">
    <property type="entry name" value="Peptidase_M1_N"/>
    <property type="match status" value="1"/>
</dbReference>
<protein>
    <recommendedName>
        <fullName evidence="12">Aminopeptidase</fullName>
        <ecNumber evidence="12">3.4.11.-</ecNumber>
    </recommendedName>
</protein>
<dbReference type="InterPro" id="IPR001930">
    <property type="entry name" value="Peptidase_M1"/>
</dbReference>
<feature type="domain" description="ERAP1-like C-terminal" evidence="15">
    <location>
        <begin position="623"/>
        <end position="906"/>
    </location>
</feature>
<keyword evidence="3 12" id="KW-0031">Aminopeptidase</keyword>
<feature type="chain" id="PRO_5013189182" description="Aminopeptidase" evidence="13">
    <location>
        <begin position="27"/>
        <end position="980"/>
    </location>
</feature>
<sequence length="980" mass="111602">MKFITLRTLLVQWVLFLSMTINWTFGSSGPISYTGSPIFPRFTEQFDPSLLEMEVNEEELPSARFRLPNQIIPQHYKLQIRPILQGDPMVQNFTAPGTVQITVQCRQATRELVLHAAELVINSLSIRVWRTSSPTEQLIITDQISNATLETFTIVVQDNLVVGERYDIYIEYVATVANPDIETPGGRMNGVYWSSYQTETGDKRYLATTQFSRTRAFRKTLPSFDEPSQKATFEIIVGREDSYHSLSNMNLLRSEPIAELQGWTWDFYNTTPVMPPTIIAFIVSDFDFEDATEGLFEKPVKIWGPPAEIQGNGAVFAANAAAETLNYFQEYFGIQYELPKIDSAAIPDFAAGAMENWGLNTYRVMYLIWKEGINTVAEKFRIANILGHELAHQYWGNLVTHAWWNDWWLTEGFASYFEYRSVDAVFVNGYEAIDRLVTSDIQPAMAFDSGPDSVPIHGVNSTHFVENPSTINYSKGAALVNLMRSFMTEQVFKMACNYYLRNRAYLAVHQDALFTDFNTYLATNNLLPSNNKTINEIMETWTTQTSFPLVKVSRAGPNHIFVSQERFENVEVKGQQPQTGLWHVPIFYTTADNPTFDSDNNLPKFWIDKEVLVMMHAVDTSKWILVNPGGNGYYRVIYDTHLETLLQTELDTTIINIPVGSRSMIVDDYFTAAYQGYIPITRALAMTSFLSRETNFNVWVPFQKHFRRGYELFSNESQAFDTFQTYILQTMQTALDNVGFTQIPSELPMTTISRVQLFDWACPLFHNGCVDEANRLLSLWQSNPTNNPIPVDIRPSIYCAATNDNGNWDFLWQQYMNTNRDPLIRNSLACTPHLNKLTELLTKVKTEDLGTVDVIGILVRAAANRIIQPTLLDELLVEFDTLIQPDKLGPTGYADVFAAICTHTYNLTVQERIQTWVSLPPQGPVLTPVMGRVETSLALIDSNKQWVDNFGSPILQWMTTQIPPLPTPETKYAFKFIKST</sequence>
<dbReference type="GO" id="GO:0070006">
    <property type="term" value="F:metalloaminopeptidase activity"/>
    <property type="evidence" value="ECO:0007669"/>
    <property type="project" value="TreeGrafter"/>
</dbReference>
<dbReference type="PANTHER" id="PTHR11533:SF294">
    <property type="entry name" value="THYROTROPIN-RELEASING HORMONE-DEGRADING ECTOENZYME"/>
    <property type="match status" value="1"/>
</dbReference>
<evidence type="ECO:0000256" key="11">
    <source>
        <dbReference type="PIRSR" id="PIRSR634016-4"/>
    </source>
</evidence>
<comment type="cofactor">
    <cofactor evidence="10 12">
        <name>Zn(2+)</name>
        <dbReference type="ChEBI" id="CHEBI:29105"/>
    </cofactor>
    <text evidence="10 12">Binds 1 zinc ion per subunit.</text>
</comment>
<dbReference type="InterPro" id="IPR027268">
    <property type="entry name" value="Peptidase_M4/M1_CTD_sf"/>
</dbReference>
<accession>A0A226EW22</accession>
<dbReference type="EC" id="3.4.11.-" evidence="12"/>
<dbReference type="FunFam" id="1.10.390.10:FF:000013">
    <property type="entry name" value="Aminopeptidase N"/>
    <property type="match status" value="1"/>
</dbReference>
<evidence type="ECO:0000256" key="8">
    <source>
        <dbReference type="ARBA" id="ARBA00023049"/>
    </source>
</evidence>
<evidence type="ECO:0000256" key="3">
    <source>
        <dbReference type="ARBA" id="ARBA00022438"/>
    </source>
</evidence>
<evidence type="ECO:0000256" key="13">
    <source>
        <dbReference type="SAM" id="SignalP"/>
    </source>
</evidence>
<dbReference type="Gene3D" id="2.60.40.1910">
    <property type="match status" value="1"/>
</dbReference>
<dbReference type="InterPro" id="IPR042097">
    <property type="entry name" value="Aminopeptidase_N-like_N_sf"/>
</dbReference>